<dbReference type="KEGG" id="slw:BRW62_06190"/>
<sequence length="591" mass="65153">MANIDDLRQRLEVLEATVAGLARSLRILQEAVLREDLAPEPEQPPISPTPASDQPTTVPDRPSQQPAPVSAPETPPPLRPVSAPKTDWLQNWELWLNRLGIGLLLLGIAFLFKYAIDLGWLTDGVLVAIGLLMATGLIALGWRLQQRAIFSQFLQGGGLATYYITGFAAYQLLEIVSMAIAFPLMVAVTLAAFFLALRQNRAIFSVIGTLGGLATPFLLYEGSGSPLALAAYTFVIVAGSWGIYAYKGWRSLLWSSFWLGWLVLSIAVNAFNATGLAPWFLQAILGLTWLGFTVLPPWYQWGDRDRASLPHGQALALFNPLITLSLSAVVWNWSATTVGAIFIAFGALYLVTSLLWRRIPPSWRWVYSLTGLLLILAGIIYRYHSNPLILAPLAIEGLILHYLAQYYRSAALQTIAHVWWGILTVVMAARFLILAAGTPPLLNREFITDLIVMAAGLGSTRFLAATTRPVYWVFGYALTLGWIQHELASFGTGAATLLWGLFGVGLLVYGLRRDVSGVRIVALITLVITIIRLFIIDLINLAPAWRVLLFMGFGLIFLVLSYFFRALWRHPPAESSRISENTAPVEPEKES</sequence>
<feature type="region of interest" description="Disordered" evidence="2">
    <location>
        <begin position="36"/>
        <end position="82"/>
    </location>
</feature>
<proteinExistence type="predicted"/>
<feature type="transmembrane region" description="Helical" evidence="3">
    <location>
        <begin position="547"/>
        <end position="568"/>
    </location>
</feature>
<evidence type="ECO:0008006" key="6">
    <source>
        <dbReference type="Google" id="ProtNLM"/>
    </source>
</evidence>
<reference evidence="5" key="2">
    <citation type="journal article" date="2022" name="Front. Microbiol.">
        <title>Comparative Genomic Analysis Revealed Distinct Molecular Components and Organization of CO2-Concentrating Mechanism in Thermophilic Cyanobacteria.</title>
        <authorList>
            <person name="Tang J."/>
            <person name="Zhou H."/>
            <person name="Yao D."/>
            <person name="Riaz S."/>
            <person name="You D."/>
            <person name="Klepacz-Smolka A."/>
            <person name="Daroch M."/>
        </authorList>
    </citation>
    <scope>NUCLEOTIDE SEQUENCE [LARGE SCALE GENOMIC DNA]</scope>
    <source>
        <strain evidence="5">PCC 6715</strain>
    </source>
</reference>
<evidence type="ECO:0000313" key="4">
    <source>
        <dbReference type="EMBL" id="ATS18409.1"/>
    </source>
</evidence>
<feature type="coiled-coil region" evidence="1">
    <location>
        <begin position="4"/>
        <end position="31"/>
    </location>
</feature>
<dbReference type="Pfam" id="PF10101">
    <property type="entry name" value="DUF2339"/>
    <property type="match status" value="1"/>
</dbReference>
<feature type="transmembrane region" description="Helical" evidence="3">
    <location>
        <begin position="419"/>
        <end position="442"/>
    </location>
</feature>
<feature type="transmembrane region" description="Helical" evidence="3">
    <location>
        <begin position="149"/>
        <end position="169"/>
    </location>
</feature>
<evidence type="ECO:0000313" key="5">
    <source>
        <dbReference type="Proteomes" id="UP000231057"/>
    </source>
</evidence>
<protein>
    <recommendedName>
        <fullName evidence="6">DUF2339 domain-containing protein</fullName>
    </recommendedName>
</protein>
<keyword evidence="3" id="KW-1133">Transmembrane helix</keyword>
<feature type="transmembrane region" description="Helical" evidence="3">
    <location>
        <begin position="124"/>
        <end position="142"/>
    </location>
</feature>
<feature type="transmembrane region" description="Helical" evidence="3">
    <location>
        <begin position="490"/>
        <end position="511"/>
    </location>
</feature>
<feature type="transmembrane region" description="Helical" evidence="3">
    <location>
        <begin position="279"/>
        <end position="299"/>
    </location>
</feature>
<dbReference type="EMBL" id="CP018092">
    <property type="protein sequence ID" value="ATS18409.1"/>
    <property type="molecule type" value="Genomic_DNA"/>
</dbReference>
<gene>
    <name evidence="4" type="ORF">BRW62_06190</name>
</gene>
<keyword evidence="1" id="KW-0175">Coiled coil</keyword>
<organism evidence="4 5">
    <name type="scientific">Parathermosynechococcus lividus PCC 6715</name>
    <dbReference type="NCBI Taxonomy" id="1917166"/>
    <lineage>
        <taxon>Bacteria</taxon>
        <taxon>Bacillati</taxon>
        <taxon>Cyanobacteriota</taxon>
        <taxon>Cyanophyceae</taxon>
        <taxon>Acaryochloridales</taxon>
        <taxon>Thermosynechococcaceae</taxon>
        <taxon>Parathermosynechococcus</taxon>
    </lineage>
</organism>
<feature type="transmembrane region" description="Helical" evidence="3">
    <location>
        <begin position="337"/>
        <end position="356"/>
    </location>
</feature>
<dbReference type="PANTHER" id="PTHR38434:SF1">
    <property type="entry name" value="BLL2549 PROTEIN"/>
    <property type="match status" value="1"/>
</dbReference>
<reference evidence="4 5" key="1">
    <citation type="submission" date="2016-11" db="EMBL/GenBank/DDBJ databases">
        <title>Complete genome sequence of thermophilic cyanobacteria strain Synechococcus sp. PCC6715.</title>
        <authorList>
            <person name="Tang J."/>
            <person name="Daroch M."/>
            <person name="Liang Y."/>
            <person name="Jiang D."/>
            <person name="Shah M."/>
        </authorList>
    </citation>
    <scope>NUCLEOTIDE SEQUENCE [LARGE SCALE GENOMIC DNA]</scope>
    <source>
        <strain evidence="4 5">PCC 6715</strain>
    </source>
</reference>
<name>A0A2D2Q1U6_PARLV</name>
<keyword evidence="3" id="KW-0812">Transmembrane</keyword>
<evidence type="ECO:0000256" key="3">
    <source>
        <dbReference type="SAM" id="Phobius"/>
    </source>
</evidence>
<feature type="transmembrane region" description="Helical" evidence="3">
    <location>
        <begin position="517"/>
        <end position="535"/>
    </location>
</feature>
<feature type="transmembrane region" description="Helical" evidence="3">
    <location>
        <begin position="95"/>
        <end position="112"/>
    </location>
</feature>
<accession>A0A2D2Q1U6</accession>
<feature type="transmembrane region" description="Helical" evidence="3">
    <location>
        <begin position="252"/>
        <end position="273"/>
    </location>
</feature>
<feature type="transmembrane region" description="Helical" evidence="3">
    <location>
        <begin position="311"/>
        <end position="331"/>
    </location>
</feature>
<dbReference type="RefSeq" id="WP_099798757.1">
    <property type="nucleotide sequence ID" value="NZ_CP018092.1"/>
</dbReference>
<evidence type="ECO:0000256" key="2">
    <source>
        <dbReference type="SAM" id="MobiDB-lite"/>
    </source>
</evidence>
<dbReference type="PANTHER" id="PTHR38434">
    <property type="entry name" value="BLL2549 PROTEIN"/>
    <property type="match status" value="1"/>
</dbReference>
<feature type="transmembrane region" description="Helical" evidence="3">
    <location>
        <begin position="365"/>
        <end position="383"/>
    </location>
</feature>
<dbReference type="AlphaFoldDB" id="A0A2D2Q1U6"/>
<feature type="transmembrane region" description="Helical" evidence="3">
    <location>
        <begin position="202"/>
        <end position="220"/>
    </location>
</feature>
<dbReference type="Proteomes" id="UP000231057">
    <property type="component" value="Chromosome"/>
</dbReference>
<feature type="transmembrane region" description="Helical" evidence="3">
    <location>
        <begin position="226"/>
        <end position="245"/>
    </location>
</feature>
<keyword evidence="5" id="KW-1185">Reference proteome</keyword>
<dbReference type="OrthoDB" id="564682at2"/>
<evidence type="ECO:0000256" key="1">
    <source>
        <dbReference type="SAM" id="Coils"/>
    </source>
</evidence>
<keyword evidence="3" id="KW-0472">Membrane</keyword>
<dbReference type="InterPro" id="IPR019286">
    <property type="entry name" value="DUF2339_TM"/>
</dbReference>
<feature type="transmembrane region" description="Helical" evidence="3">
    <location>
        <begin position="175"/>
        <end position="195"/>
    </location>
</feature>